<keyword evidence="4" id="KW-1185">Reference proteome</keyword>
<sequence>MPRAKAKTDDLATITARREALLAELARVDEQARIAQEAARDAGRPVLLAALERVKISAIDKADARSIARALATHGGKSVAAHLASISV</sequence>
<evidence type="ECO:0000256" key="1">
    <source>
        <dbReference type="SAM" id="Coils"/>
    </source>
</evidence>
<dbReference type="Proteomes" id="UP000436801">
    <property type="component" value="Unassembled WGS sequence"/>
</dbReference>
<proteinExistence type="predicted"/>
<evidence type="ECO:0000313" key="5">
    <source>
        <dbReference type="Proteomes" id="UP000436801"/>
    </source>
</evidence>
<dbReference type="OrthoDB" id="7584391at2"/>
<feature type="coiled-coil region" evidence="1">
    <location>
        <begin position="11"/>
        <end position="38"/>
    </location>
</feature>
<dbReference type="EMBL" id="FNBI01000007">
    <property type="protein sequence ID" value="SDF89350.1"/>
    <property type="molecule type" value="Genomic_DNA"/>
</dbReference>
<reference evidence="2 5" key="2">
    <citation type="submission" date="2019-12" db="EMBL/GenBank/DDBJ databases">
        <authorList>
            <person name="Zheng J."/>
        </authorList>
    </citation>
    <scope>NUCLEOTIDE SEQUENCE [LARGE SCALE GENOMIC DNA]</scope>
    <source>
        <strain evidence="2 5">DSM 27347</strain>
    </source>
</reference>
<evidence type="ECO:0000313" key="2">
    <source>
        <dbReference type="EMBL" id="MWC45578.1"/>
    </source>
</evidence>
<organism evidence="3 4">
    <name type="scientific">Sphingomonas carotinifaciens</name>
    <dbReference type="NCBI Taxonomy" id="1166323"/>
    <lineage>
        <taxon>Bacteria</taxon>
        <taxon>Pseudomonadati</taxon>
        <taxon>Pseudomonadota</taxon>
        <taxon>Alphaproteobacteria</taxon>
        <taxon>Sphingomonadales</taxon>
        <taxon>Sphingomonadaceae</taxon>
        <taxon>Sphingomonas</taxon>
    </lineage>
</organism>
<dbReference type="RefSeq" id="WP_149683071.1">
    <property type="nucleotide sequence ID" value="NZ_FNBI01000007.1"/>
</dbReference>
<dbReference type="EMBL" id="WSUT01000007">
    <property type="protein sequence ID" value="MWC45578.1"/>
    <property type="molecule type" value="Genomic_DNA"/>
</dbReference>
<dbReference type="Proteomes" id="UP000323502">
    <property type="component" value="Unassembled WGS sequence"/>
</dbReference>
<name>A0A1G7PVE7_9SPHN</name>
<evidence type="ECO:0000313" key="3">
    <source>
        <dbReference type="EMBL" id="SDF89350.1"/>
    </source>
</evidence>
<evidence type="ECO:0000313" key="4">
    <source>
        <dbReference type="Proteomes" id="UP000323502"/>
    </source>
</evidence>
<protein>
    <submittedName>
        <fullName evidence="3">Uncharacterized protein</fullName>
    </submittedName>
</protein>
<gene>
    <name evidence="2" type="ORF">GQR91_18340</name>
    <name evidence="3" type="ORF">SAMN05216557_10765</name>
</gene>
<reference evidence="3 4" key="1">
    <citation type="submission" date="2016-10" db="EMBL/GenBank/DDBJ databases">
        <authorList>
            <person name="Varghese N."/>
            <person name="Submissions S."/>
        </authorList>
    </citation>
    <scope>NUCLEOTIDE SEQUENCE [LARGE SCALE GENOMIC DNA]</scope>
    <source>
        <strain evidence="3 4">S7-754</strain>
    </source>
</reference>
<keyword evidence="1" id="KW-0175">Coiled coil</keyword>
<accession>A0A1G7PVE7</accession>
<dbReference type="AlphaFoldDB" id="A0A1G7PVE7"/>